<proteinExistence type="predicted"/>
<evidence type="ECO:0000256" key="1">
    <source>
        <dbReference type="SAM" id="Phobius"/>
    </source>
</evidence>
<organism evidence="2 3">
    <name type="scientific">Roseiarcus fermentans</name>
    <dbReference type="NCBI Taxonomy" id="1473586"/>
    <lineage>
        <taxon>Bacteria</taxon>
        <taxon>Pseudomonadati</taxon>
        <taxon>Pseudomonadota</taxon>
        <taxon>Alphaproteobacteria</taxon>
        <taxon>Hyphomicrobiales</taxon>
        <taxon>Roseiarcaceae</taxon>
        <taxon>Roseiarcus</taxon>
    </lineage>
</organism>
<keyword evidence="1" id="KW-0472">Membrane</keyword>
<feature type="transmembrane region" description="Helical" evidence="1">
    <location>
        <begin position="294"/>
        <end position="315"/>
    </location>
</feature>
<dbReference type="Proteomes" id="UP000253529">
    <property type="component" value="Unassembled WGS sequence"/>
</dbReference>
<name>A0A366FGT8_9HYPH</name>
<feature type="transmembrane region" description="Helical" evidence="1">
    <location>
        <begin position="327"/>
        <end position="349"/>
    </location>
</feature>
<feature type="transmembrane region" description="Helical" evidence="1">
    <location>
        <begin position="118"/>
        <end position="137"/>
    </location>
</feature>
<gene>
    <name evidence="2" type="ORF">DFR50_111146</name>
</gene>
<keyword evidence="1" id="KW-1133">Transmembrane helix</keyword>
<feature type="transmembrane region" description="Helical" evidence="1">
    <location>
        <begin position="52"/>
        <end position="74"/>
    </location>
</feature>
<accession>A0A366FGT8</accession>
<dbReference type="RefSeq" id="WP_113889427.1">
    <property type="nucleotide sequence ID" value="NZ_QNRK01000011.1"/>
</dbReference>
<dbReference type="PIRSF" id="PIRSF038991">
    <property type="entry name" value="Protein_AbrB"/>
    <property type="match status" value="1"/>
</dbReference>
<feature type="transmembrane region" description="Helical" evidence="1">
    <location>
        <begin position="149"/>
        <end position="169"/>
    </location>
</feature>
<feature type="transmembrane region" description="Helical" evidence="1">
    <location>
        <begin position="184"/>
        <end position="205"/>
    </location>
</feature>
<dbReference type="PANTHER" id="PTHR38457:SF1">
    <property type="entry name" value="REGULATOR ABRB-RELATED"/>
    <property type="match status" value="1"/>
</dbReference>
<protein>
    <recommendedName>
        <fullName evidence="4">Ammonia monooxygenase</fullName>
    </recommendedName>
</protein>
<dbReference type="GO" id="GO:0016020">
    <property type="term" value="C:membrane"/>
    <property type="evidence" value="ECO:0007669"/>
    <property type="project" value="InterPro"/>
</dbReference>
<dbReference type="InterPro" id="IPR017516">
    <property type="entry name" value="AbrB_dup"/>
</dbReference>
<dbReference type="GO" id="GO:0010468">
    <property type="term" value="P:regulation of gene expression"/>
    <property type="evidence" value="ECO:0007669"/>
    <property type="project" value="InterPro"/>
</dbReference>
<keyword evidence="1" id="KW-0812">Transmembrane</keyword>
<dbReference type="OrthoDB" id="9809910at2"/>
<feature type="transmembrane region" description="Helical" evidence="1">
    <location>
        <begin position="86"/>
        <end position="106"/>
    </location>
</feature>
<dbReference type="NCBIfam" id="TIGR03082">
    <property type="entry name" value="Gneg_AbrB_dup"/>
    <property type="match status" value="2"/>
</dbReference>
<keyword evidence="3" id="KW-1185">Reference proteome</keyword>
<evidence type="ECO:0008006" key="4">
    <source>
        <dbReference type="Google" id="ProtNLM"/>
    </source>
</evidence>
<sequence>MRQRARRAAHWAALVALSAVLVGGLELLRLPAALLLGSLAAAALLSGFAIEAIVPAPLFVAAQAVVGCLIARVIEPSTVTEMARDWPLFLAGVLSVIAASAGLGWLLARLKVLPGTTAVWGAFPGAATAMTLMAEGYGADVRLVALMQYLRVVMVAAAATAVAGVWTAATPHAPAPVVWFPPVAWPSLAATVALAALSAAAGAAFRIPAGPMLVAFAAGAALQSLGVMAVELPPWLLAPAYLCIGWSIGARFNRPALAHAARILPALAASIACLIAICAALAAPLAYAAHVDALTAYLAMSPGGADSVAIIAASTRVDMPFIMAMQMARFLFVLFLGPAIARFVAARAIG</sequence>
<dbReference type="AlphaFoldDB" id="A0A366FGT8"/>
<dbReference type="InterPro" id="IPR007820">
    <property type="entry name" value="AbrB_fam"/>
</dbReference>
<evidence type="ECO:0000313" key="3">
    <source>
        <dbReference type="Proteomes" id="UP000253529"/>
    </source>
</evidence>
<dbReference type="EMBL" id="QNRK01000011">
    <property type="protein sequence ID" value="RBP13884.1"/>
    <property type="molecule type" value="Genomic_DNA"/>
</dbReference>
<feature type="transmembrane region" description="Helical" evidence="1">
    <location>
        <begin position="235"/>
        <end position="252"/>
    </location>
</feature>
<feature type="transmembrane region" description="Helical" evidence="1">
    <location>
        <begin position="264"/>
        <end position="288"/>
    </location>
</feature>
<comment type="caution">
    <text evidence="2">The sequence shown here is derived from an EMBL/GenBank/DDBJ whole genome shotgun (WGS) entry which is preliminary data.</text>
</comment>
<feature type="transmembrane region" description="Helical" evidence="1">
    <location>
        <begin position="212"/>
        <end position="229"/>
    </location>
</feature>
<dbReference type="Pfam" id="PF05145">
    <property type="entry name" value="AbrB"/>
    <property type="match status" value="1"/>
</dbReference>
<reference evidence="2 3" key="1">
    <citation type="submission" date="2018-06" db="EMBL/GenBank/DDBJ databases">
        <title>Genomic Encyclopedia of Type Strains, Phase IV (KMG-IV): sequencing the most valuable type-strain genomes for metagenomic binning, comparative biology and taxonomic classification.</title>
        <authorList>
            <person name="Goeker M."/>
        </authorList>
    </citation>
    <scope>NUCLEOTIDE SEQUENCE [LARGE SCALE GENOMIC DNA]</scope>
    <source>
        <strain evidence="2 3">DSM 24875</strain>
    </source>
</reference>
<dbReference type="PANTHER" id="PTHR38457">
    <property type="entry name" value="REGULATOR ABRB-RELATED"/>
    <property type="match status" value="1"/>
</dbReference>
<evidence type="ECO:0000313" key="2">
    <source>
        <dbReference type="EMBL" id="RBP13884.1"/>
    </source>
</evidence>